<accession>A0A7X1FAZ0</accession>
<dbReference type="GO" id="GO:0006488">
    <property type="term" value="P:dolichol-linked oligosaccharide biosynthetic process"/>
    <property type="evidence" value="ECO:0007669"/>
    <property type="project" value="InterPro"/>
</dbReference>
<keyword evidence="5" id="KW-0256">Endoplasmic reticulum</keyword>
<dbReference type="Pfam" id="PF04101">
    <property type="entry name" value="Glyco_tran_28_C"/>
    <property type="match status" value="1"/>
</dbReference>
<keyword evidence="3" id="KW-0328">Glycosyltransferase</keyword>
<name>A0A7X1FAZ0_9SPHN</name>
<dbReference type="InterPro" id="IPR007235">
    <property type="entry name" value="Glyco_trans_28_C"/>
</dbReference>
<comment type="subcellular location">
    <subcellularLocation>
        <location evidence="1">Endoplasmic reticulum</location>
    </subcellularLocation>
</comment>
<evidence type="ECO:0000256" key="3">
    <source>
        <dbReference type="ARBA" id="ARBA00022676"/>
    </source>
</evidence>
<comment type="caution">
    <text evidence="8">The sequence shown here is derived from an EMBL/GenBank/DDBJ whole genome shotgun (WGS) entry which is preliminary data.</text>
</comment>
<keyword evidence="4" id="KW-0808">Transferase</keyword>
<dbReference type="PANTHER" id="PTHR12867">
    <property type="entry name" value="GLYCOSYL TRANSFERASE-RELATED"/>
    <property type="match status" value="1"/>
</dbReference>
<keyword evidence="6" id="KW-1133">Transmembrane helix</keyword>
<evidence type="ECO:0000256" key="6">
    <source>
        <dbReference type="SAM" id="Phobius"/>
    </source>
</evidence>
<keyword evidence="6" id="KW-0812">Transmembrane</keyword>
<dbReference type="Proteomes" id="UP000520156">
    <property type="component" value="Unassembled WGS sequence"/>
</dbReference>
<protein>
    <recommendedName>
        <fullName evidence="7">Glycosyl transferase family 28 C-terminal domain-containing protein</fullName>
    </recommendedName>
</protein>
<sequence>MGEMVADKRCAKLFLAASGGGHVRQILDLEPFWKAYGDYLFVTEPTALGHSIAEKHPAEFVEHVALGQAKLGAPGKMLVAAVRNCWSSWRIVRRHCPRIVITTGAGSMFFTILWARLYGARIVLIDSFARFHAPSAFARLGGPLAHVRIAQSPESARKWSGSLLFDPFRYLDAPRPAKEPLVFATVGATLKFDRLVELVAGAKQSGLLPERVVMQVGEGGLRPSCPPDTEFHETLPFETIQAILGKADIVVCHGGTGSLITALRQGCRVIAIPRTFARGEHYDDHQSEITKAFAERGLIEFAEGPDDFAAALQRVRSKSPRMATTDTTDLSTFLTEYSAGIASGTTKATL</sequence>
<reference evidence="8 9" key="1">
    <citation type="submission" date="2020-08" db="EMBL/GenBank/DDBJ databases">
        <title>The genome sequence of Novosphingobium flavum 4Y4.</title>
        <authorList>
            <person name="Liu Y."/>
        </authorList>
    </citation>
    <scope>NUCLEOTIDE SEQUENCE [LARGE SCALE GENOMIC DNA]</scope>
    <source>
        <strain evidence="8 9">4Y4</strain>
    </source>
</reference>
<evidence type="ECO:0000256" key="2">
    <source>
        <dbReference type="ARBA" id="ARBA00006962"/>
    </source>
</evidence>
<evidence type="ECO:0000259" key="7">
    <source>
        <dbReference type="Pfam" id="PF04101"/>
    </source>
</evidence>
<evidence type="ECO:0000256" key="4">
    <source>
        <dbReference type="ARBA" id="ARBA00022679"/>
    </source>
</evidence>
<keyword evidence="6" id="KW-0472">Membrane</keyword>
<dbReference type="NCBIfam" id="NF046028">
    <property type="entry name" value="GluronsyltaseWelK"/>
    <property type="match status" value="1"/>
</dbReference>
<dbReference type="Gene3D" id="3.40.50.2000">
    <property type="entry name" value="Glycogen Phosphorylase B"/>
    <property type="match status" value="2"/>
</dbReference>
<dbReference type="PANTHER" id="PTHR12867:SF6">
    <property type="entry name" value="N-ACETYLGLUCOSAMINYLDIPHOSPHODOLICHOL N-ACETYLGLUCOSAMINYLTRANSFERASE"/>
    <property type="match status" value="1"/>
</dbReference>
<comment type="similarity">
    <text evidence="2">Belongs to the glycosyltransferase 28 family.</text>
</comment>
<proteinExistence type="inferred from homology"/>
<dbReference type="AlphaFoldDB" id="A0A7X1FAZ0"/>
<evidence type="ECO:0000256" key="5">
    <source>
        <dbReference type="ARBA" id="ARBA00022824"/>
    </source>
</evidence>
<dbReference type="EMBL" id="JACLAU010000065">
    <property type="protein sequence ID" value="MBC2653651.1"/>
    <property type="molecule type" value="Genomic_DNA"/>
</dbReference>
<keyword evidence="9" id="KW-1185">Reference proteome</keyword>
<gene>
    <name evidence="8" type="ORF">H7F49_18375</name>
</gene>
<dbReference type="GO" id="GO:0016758">
    <property type="term" value="F:hexosyltransferase activity"/>
    <property type="evidence" value="ECO:0007669"/>
    <property type="project" value="InterPro"/>
</dbReference>
<feature type="transmembrane region" description="Helical" evidence="6">
    <location>
        <begin position="99"/>
        <end position="118"/>
    </location>
</feature>
<feature type="domain" description="Glycosyl transferase family 28 C-terminal" evidence="7">
    <location>
        <begin position="182"/>
        <end position="327"/>
    </location>
</feature>
<evidence type="ECO:0000313" key="9">
    <source>
        <dbReference type="Proteomes" id="UP000520156"/>
    </source>
</evidence>
<dbReference type="SUPFAM" id="SSF53756">
    <property type="entry name" value="UDP-Glycosyltransferase/glycogen phosphorylase"/>
    <property type="match status" value="1"/>
</dbReference>
<dbReference type="InterPro" id="IPR039042">
    <property type="entry name" value="Alg13-like"/>
</dbReference>
<evidence type="ECO:0000256" key="1">
    <source>
        <dbReference type="ARBA" id="ARBA00004240"/>
    </source>
</evidence>
<evidence type="ECO:0000313" key="8">
    <source>
        <dbReference type="EMBL" id="MBC2653651.1"/>
    </source>
</evidence>
<organism evidence="8 9">
    <name type="scientific">Novosphingobium aerophilum</name>
    <dbReference type="NCBI Taxonomy" id="2839843"/>
    <lineage>
        <taxon>Bacteria</taxon>
        <taxon>Pseudomonadati</taxon>
        <taxon>Pseudomonadota</taxon>
        <taxon>Alphaproteobacteria</taxon>
        <taxon>Sphingomonadales</taxon>
        <taxon>Sphingomonadaceae</taxon>
        <taxon>Novosphingobium</taxon>
    </lineage>
</organism>